<dbReference type="GO" id="GO:0015074">
    <property type="term" value="P:DNA integration"/>
    <property type="evidence" value="ECO:0007669"/>
    <property type="project" value="UniProtKB-KW"/>
</dbReference>
<dbReference type="GO" id="GO:0003887">
    <property type="term" value="F:DNA-directed DNA polymerase activity"/>
    <property type="evidence" value="ECO:0007669"/>
    <property type="project" value="UniProtKB-KW"/>
</dbReference>
<keyword evidence="12" id="KW-0695">RNA-directed DNA polymerase</keyword>
<evidence type="ECO:0000313" key="18">
    <source>
        <dbReference type="Proteomes" id="UP000187406"/>
    </source>
</evidence>
<proteinExistence type="predicted"/>
<evidence type="ECO:0000256" key="2">
    <source>
        <dbReference type="ARBA" id="ARBA00022612"/>
    </source>
</evidence>
<sequence>MGHIAANCWFKTNQADFVEEDLAYENKEESKLFMAYFDSTDDKSSVWFVDSGCSNHMSGTRSVFKELDETQKRQIRLGDNKSIQVEGRAPHTPKQNGVAERKNRTVVEMARSLLKARSLPNQLWAKDVTNDMYLLTISPIKAVWNQTPYEAWIGKKPRIHLTQTHHCPLPVVQVVPDQPLHKNLLIQEDLDHWRKYMNLAHLLSLHLILQLLKKLQEMRNGEVQ</sequence>
<evidence type="ECO:0000313" key="17">
    <source>
        <dbReference type="EMBL" id="GAV92222.1"/>
    </source>
</evidence>
<dbReference type="STRING" id="3775.A0A1Q3DIG4"/>
<gene>
    <name evidence="17" type="ORF">CFOL_v3_35603</name>
</gene>
<dbReference type="InterPro" id="IPR039537">
    <property type="entry name" value="Retrotran_Ty1/copia-like"/>
</dbReference>
<keyword evidence="3" id="KW-0645">Protease</keyword>
<dbReference type="GO" id="GO:0005524">
    <property type="term" value="F:ATP binding"/>
    <property type="evidence" value="ECO:0007669"/>
    <property type="project" value="UniProtKB-KW"/>
</dbReference>
<keyword evidence="15" id="KW-0233">DNA recombination</keyword>
<reference evidence="18" key="1">
    <citation type="submission" date="2016-04" db="EMBL/GenBank/DDBJ databases">
        <title>Cephalotus genome sequencing.</title>
        <authorList>
            <person name="Fukushima K."/>
            <person name="Hasebe M."/>
            <person name="Fang X."/>
        </authorList>
    </citation>
    <scope>NUCLEOTIDE SEQUENCE [LARGE SCALE GENOMIC DNA]</scope>
    <source>
        <strain evidence="18">cv. St1</strain>
    </source>
</reference>
<dbReference type="GO" id="GO:0003964">
    <property type="term" value="F:RNA-directed DNA polymerase activity"/>
    <property type="evidence" value="ECO:0007669"/>
    <property type="project" value="UniProtKB-KW"/>
</dbReference>
<dbReference type="Pfam" id="PF22936">
    <property type="entry name" value="Pol_BBD"/>
    <property type="match status" value="1"/>
</dbReference>
<protein>
    <recommendedName>
        <fullName evidence="16">Retrovirus-related Pol polyprotein from transposon TNT 1-94-like beta-barrel domain-containing protein</fullName>
    </recommendedName>
</protein>
<keyword evidence="18" id="KW-1185">Reference proteome</keyword>
<keyword evidence="11" id="KW-0229">DNA integration</keyword>
<evidence type="ECO:0000256" key="5">
    <source>
        <dbReference type="ARBA" id="ARBA00022723"/>
    </source>
</evidence>
<evidence type="ECO:0000256" key="10">
    <source>
        <dbReference type="ARBA" id="ARBA00022842"/>
    </source>
</evidence>
<dbReference type="Gene3D" id="3.30.420.10">
    <property type="entry name" value="Ribonuclease H-like superfamily/Ribonuclease H"/>
    <property type="match status" value="1"/>
</dbReference>
<keyword evidence="4" id="KW-0540">Nuclease</keyword>
<keyword evidence="9" id="KW-0067">ATP-binding</keyword>
<name>A0A1Q3DIG4_CEPFO</name>
<organism evidence="17 18">
    <name type="scientific">Cephalotus follicularis</name>
    <name type="common">Albany pitcher plant</name>
    <dbReference type="NCBI Taxonomy" id="3775"/>
    <lineage>
        <taxon>Eukaryota</taxon>
        <taxon>Viridiplantae</taxon>
        <taxon>Streptophyta</taxon>
        <taxon>Embryophyta</taxon>
        <taxon>Tracheophyta</taxon>
        <taxon>Spermatophyta</taxon>
        <taxon>Magnoliopsida</taxon>
        <taxon>eudicotyledons</taxon>
        <taxon>Gunneridae</taxon>
        <taxon>Pentapetalae</taxon>
        <taxon>rosids</taxon>
        <taxon>fabids</taxon>
        <taxon>Oxalidales</taxon>
        <taxon>Cephalotaceae</taxon>
        <taxon>Cephalotus</taxon>
    </lineage>
</organism>
<dbReference type="InterPro" id="IPR036397">
    <property type="entry name" value="RNaseH_sf"/>
</dbReference>
<dbReference type="InParanoid" id="A0A1Q3DIG4"/>
<dbReference type="EMBL" id="BDDD01009128">
    <property type="protein sequence ID" value="GAV92222.1"/>
    <property type="molecule type" value="Genomic_DNA"/>
</dbReference>
<evidence type="ECO:0000256" key="6">
    <source>
        <dbReference type="ARBA" id="ARBA00022741"/>
    </source>
</evidence>
<keyword evidence="7" id="KW-0255">Endonuclease</keyword>
<evidence type="ECO:0000256" key="7">
    <source>
        <dbReference type="ARBA" id="ARBA00022759"/>
    </source>
</evidence>
<keyword evidence="2" id="KW-1188">Viral release from host cell</keyword>
<evidence type="ECO:0000256" key="14">
    <source>
        <dbReference type="ARBA" id="ARBA00023113"/>
    </source>
</evidence>
<evidence type="ECO:0000256" key="12">
    <source>
        <dbReference type="ARBA" id="ARBA00022918"/>
    </source>
</evidence>
<dbReference type="OrthoDB" id="2013098at2759"/>
<dbReference type="PANTHER" id="PTHR42648:SF11">
    <property type="entry name" value="TRANSPOSON TY4-P GAG-POL POLYPROTEIN"/>
    <property type="match status" value="1"/>
</dbReference>
<dbReference type="GO" id="GO:0003676">
    <property type="term" value="F:nucleic acid binding"/>
    <property type="evidence" value="ECO:0007669"/>
    <property type="project" value="InterPro"/>
</dbReference>
<keyword evidence="5" id="KW-0479">Metal-binding</keyword>
<evidence type="ECO:0000256" key="13">
    <source>
        <dbReference type="ARBA" id="ARBA00022932"/>
    </source>
</evidence>
<evidence type="ECO:0000256" key="3">
    <source>
        <dbReference type="ARBA" id="ARBA00022670"/>
    </source>
</evidence>
<evidence type="ECO:0000256" key="8">
    <source>
        <dbReference type="ARBA" id="ARBA00022801"/>
    </source>
</evidence>
<evidence type="ECO:0000256" key="4">
    <source>
        <dbReference type="ARBA" id="ARBA00022722"/>
    </source>
</evidence>
<dbReference type="AlphaFoldDB" id="A0A1Q3DIG4"/>
<dbReference type="GO" id="GO:0046872">
    <property type="term" value="F:metal ion binding"/>
    <property type="evidence" value="ECO:0007669"/>
    <property type="project" value="UniProtKB-KW"/>
</dbReference>
<dbReference type="GO" id="GO:0004519">
    <property type="term" value="F:endonuclease activity"/>
    <property type="evidence" value="ECO:0007669"/>
    <property type="project" value="UniProtKB-KW"/>
</dbReference>
<comment type="function">
    <text evidence="1">The aspartyl protease (PR) mediates the proteolytic cleavages of the Gag and Gag-Pol polyproteins after assembly of the VLP.</text>
</comment>
<dbReference type="InterPro" id="IPR054722">
    <property type="entry name" value="PolX-like_BBD"/>
</dbReference>
<evidence type="ECO:0000256" key="15">
    <source>
        <dbReference type="ARBA" id="ARBA00023172"/>
    </source>
</evidence>
<dbReference type="SUPFAM" id="SSF53098">
    <property type="entry name" value="Ribonuclease H-like"/>
    <property type="match status" value="1"/>
</dbReference>
<dbReference type="Proteomes" id="UP000187406">
    <property type="component" value="Unassembled WGS sequence"/>
</dbReference>
<keyword evidence="10" id="KW-0460">Magnesium</keyword>
<keyword evidence="6" id="KW-0547">Nucleotide-binding</keyword>
<dbReference type="GO" id="GO:0008233">
    <property type="term" value="F:peptidase activity"/>
    <property type="evidence" value="ECO:0007669"/>
    <property type="project" value="UniProtKB-KW"/>
</dbReference>
<evidence type="ECO:0000256" key="1">
    <source>
        <dbReference type="ARBA" id="ARBA00002180"/>
    </source>
</evidence>
<keyword evidence="13" id="KW-0239">DNA-directed DNA polymerase</keyword>
<keyword evidence="13" id="KW-0548">Nucleotidyltransferase</keyword>
<accession>A0A1Q3DIG4</accession>
<dbReference type="GO" id="GO:0006508">
    <property type="term" value="P:proteolysis"/>
    <property type="evidence" value="ECO:0007669"/>
    <property type="project" value="UniProtKB-KW"/>
</dbReference>
<dbReference type="InterPro" id="IPR012337">
    <property type="entry name" value="RNaseH-like_sf"/>
</dbReference>
<evidence type="ECO:0000256" key="9">
    <source>
        <dbReference type="ARBA" id="ARBA00022840"/>
    </source>
</evidence>
<dbReference type="PANTHER" id="PTHR42648">
    <property type="entry name" value="TRANSPOSASE, PUTATIVE-RELATED"/>
    <property type="match status" value="1"/>
</dbReference>
<evidence type="ECO:0000259" key="16">
    <source>
        <dbReference type="Pfam" id="PF22936"/>
    </source>
</evidence>
<keyword evidence="13" id="KW-0808">Transferase</keyword>
<feature type="domain" description="Retrovirus-related Pol polyprotein from transposon TNT 1-94-like beta-barrel" evidence="16">
    <location>
        <begin position="47"/>
        <end position="88"/>
    </location>
</feature>
<keyword evidence="14" id="KW-0917">Virion maturation</keyword>
<keyword evidence="8" id="KW-0378">Hydrolase</keyword>
<evidence type="ECO:0000256" key="11">
    <source>
        <dbReference type="ARBA" id="ARBA00022908"/>
    </source>
</evidence>
<dbReference type="GO" id="GO:0006310">
    <property type="term" value="P:DNA recombination"/>
    <property type="evidence" value="ECO:0007669"/>
    <property type="project" value="UniProtKB-KW"/>
</dbReference>
<comment type="caution">
    <text evidence="17">The sequence shown here is derived from an EMBL/GenBank/DDBJ whole genome shotgun (WGS) entry which is preliminary data.</text>
</comment>